<dbReference type="Proteomes" id="UP001159364">
    <property type="component" value="Linkage Group LG02"/>
</dbReference>
<comment type="caution">
    <text evidence="10">The sequence shown here is derived from an EMBL/GenBank/DDBJ whole genome shotgun (WGS) entry which is preliminary data.</text>
</comment>
<feature type="transmembrane region" description="Helical" evidence="8">
    <location>
        <begin position="207"/>
        <end position="224"/>
    </location>
</feature>
<organism evidence="10 11">
    <name type="scientific">Erythroxylum novogranatense</name>
    <dbReference type="NCBI Taxonomy" id="1862640"/>
    <lineage>
        <taxon>Eukaryota</taxon>
        <taxon>Viridiplantae</taxon>
        <taxon>Streptophyta</taxon>
        <taxon>Embryophyta</taxon>
        <taxon>Tracheophyta</taxon>
        <taxon>Spermatophyta</taxon>
        <taxon>Magnoliopsida</taxon>
        <taxon>eudicotyledons</taxon>
        <taxon>Gunneridae</taxon>
        <taxon>Pentapetalae</taxon>
        <taxon>rosids</taxon>
        <taxon>fabids</taxon>
        <taxon>Malpighiales</taxon>
        <taxon>Erythroxylaceae</taxon>
        <taxon>Erythroxylum</taxon>
    </lineage>
</organism>
<feature type="domain" description="PGG" evidence="9">
    <location>
        <begin position="107"/>
        <end position="178"/>
    </location>
</feature>
<evidence type="ECO:0000313" key="11">
    <source>
        <dbReference type="Proteomes" id="UP001159364"/>
    </source>
</evidence>
<keyword evidence="11" id="KW-1185">Reference proteome</keyword>
<feature type="transmembrane region" description="Helical" evidence="8">
    <location>
        <begin position="113"/>
        <end position="130"/>
    </location>
</feature>
<evidence type="ECO:0000256" key="6">
    <source>
        <dbReference type="ARBA" id="ARBA00023136"/>
    </source>
</evidence>
<evidence type="ECO:0000259" key="9">
    <source>
        <dbReference type="Pfam" id="PF13962"/>
    </source>
</evidence>
<name>A0AAV8TZ79_9ROSI</name>
<dbReference type="PANTHER" id="PTHR24186">
    <property type="entry name" value="PROTEIN PHOSPHATASE 1 REGULATORY SUBUNIT"/>
    <property type="match status" value="1"/>
</dbReference>
<protein>
    <recommendedName>
        <fullName evidence="9">PGG domain-containing protein</fullName>
    </recommendedName>
</protein>
<dbReference type="InterPro" id="IPR026961">
    <property type="entry name" value="PGG_dom"/>
</dbReference>
<evidence type="ECO:0000256" key="7">
    <source>
        <dbReference type="PROSITE-ProRule" id="PRU00023"/>
    </source>
</evidence>
<feature type="transmembrane region" description="Helical" evidence="8">
    <location>
        <begin position="182"/>
        <end position="201"/>
    </location>
</feature>
<evidence type="ECO:0000256" key="4">
    <source>
        <dbReference type="ARBA" id="ARBA00022989"/>
    </source>
</evidence>
<dbReference type="PANTHER" id="PTHR24186:SF38">
    <property type="entry name" value="ANKYRIN REPEAT FAMILY PROTEIN"/>
    <property type="match status" value="1"/>
</dbReference>
<evidence type="ECO:0000256" key="8">
    <source>
        <dbReference type="SAM" id="Phobius"/>
    </source>
</evidence>
<keyword evidence="3" id="KW-0677">Repeat</keyword>
<dbReference type="EMBL" id="JAIWQS010000002">
    <property type="protein sequence ID" value="KAJ8772316.1"/>
    <property type="molecule type" value="Genomic_DNA"/>
</dbReference>
<evidence type="ECO:0000256" key="3">
    <source>
        <dbReference type="ARBA" id="ARBA00022737"/>
    </source>
</evidence>
<keyword evidence="2 8" id="KW-0812">Transmembrane</keyword>
<comment type="subcellular location">
    <subcellularLocation>
        <location evidence="1">Membrane</location>
        <topology evidence="1">Multi-pass membrane protein</topology>
    </subcellularLocation>
</comment>
<keyword evidence="6 8" id="KW-0472">Membrane</keyword>
<evidence type="ECO:0000313" key="10">
    <source>
        <dbReference type="EMBL" id="KAJ8772316.1"/>
    </source>
</evidence>
<evidence type="ECO:0000256" key="5">
    <source>
        <dbReference type="ARBA" id="ARBA00023043"/>
    </source>
</evidence>
<dbReference type="PROSITE" id="PS50088">
    <property type="entry name" value="ANK_REPEAT"/>
    <property type="match status" value="1"/>
</dbReference>
<feature type="transmembrane region" description="Helical" evidence="8">
    <location>
        <begin position="150"/>
        <end position="170"/>
    </location>
</feature>
<keyword evidence="5 7" id="KW-0040">ANK repeat</keyword>
<accession>A0AAV8TZ79</accession>
<dbReference type="PROSITE" id="PS50297">
    <property type="entry name" value="ANK_REP_REGION"/>
    <property type="match status" value="1"/>
</dbReference>
<reference evidence="10 11" key="1">
    <citation type="submission" date="2021-09" db="EMBL/GenBank/DDBJ databases">
        <title>Genomic insights and catalytic innovation underlie evolution of tropane alkaloids biosynthesis.</title>
        <authorList>
            <person name="Wang Y.-J."/>
            <person name="Tian T."/>
            <person name="Huang J.-P."/>
            <person name="Huang S.-X."/>
        </authorList>
    </citation>
    <scope>NUCLEOTIDE SEQUENCE [LARGE SCALE GENOMIC DNA]</scope>
    <source>
        <strain evidence="10">KIB-2018</strain>
        <tissue evidence="10">Leaf</tissue>
    </source>
</reference>
<sequence length="255" mass="28635">MHGNLEAVRAIINSQDFGGNTTLHLATSRNQLKTLKLLVEESPNYDGLVEVNAKNHGGFTALDISEVLPEDGNTNTILNRAGGLRGRDIAEQKHQPLPLQAIRLRSLKSRSDTVIVTATLLAIINFQLALRPPEGFIQTYQAKSEEKNDIMINHLFFLFNSVSFFTPLAVITIMMQDLPFKLWLHILTLSSVGAYICGIIANSPQDLVMVLWIAIIVSFIFLASHTKLFKRVRAAYIRVSSVVYREYRFILCTHE</sequence>
<dbReference type="Gene3D" id="1.25.40.20">
    <property type="entry name" value="Ankyrin repeat-containing domain"/>
    <property type="match status" value="1"/>
</dbReference>
<dbReference type="GO" id="GO:0005886">
    <property type="term" value="C:plasma membrane"/>
    <property type="evidence" value="ECO:0007669"/>
    <property type="project" value="TreeGrafter"/>
</dbReference>
<dbReference type="InterPro" id="IPR002110">
    <property type="entry name" value="Ankyrin_rpt"/>
</dbReference>
<dbReference type="InterPro" id="IPR036770">
    <property type="entry name" value="Ankyrin_rpt-contain_sf"/>
</dbReference>
<dbReference type="SUPFAM" id="SSF48403">
    <property type="entry name" value="Ankyrin repeat"/>
    <property type="match status" value="1"/>
</dbReference>
<keyword evidence="4 8" id="KW-1133">Transmembrane helix</keyword>
<gene>
    <name evidence="10" type="ORF">K2173_027493</name>
</gene>
<feature type="repeat" description="ANK" evidence="7">
    <location>
        <begin position="18"/>
        <end position="46"/>
    </location>
</feature>
<dbReference type="Pfam" id="PF13962">
    <property type="entry name" value="PGG"/>
    <property type="match status" value="1"/>
</dbReference>
<dbReference type="AlphaFoldDB" id="A0AAV8TZ79"/>
<proteinExistence type="predicted"/>
<evidence type="ECO:0000256" key="1">
    <source>
        <dbReference type="ARBA" id="ARBA00004141"/>
    </source>
</evidence>
<evidence type="ECO:0000256" key="2">
    <source>
        <dbReference type="ARBA" id="ARBA00022692"/>
    </source>
</evidence>